<name>A0A317VT11_9EURO</name>
<evidence type="ECO:0000313" key="2">
    <source>
        <dbReference type="Proteomes" id="UP000247233"/>
    </source>
</evidence>
<evidence type="ECO:0000313" key="1">
    <source>
        <dbReference type="EMBL" id="PWY77504.1"/>
    </source>
</evidence>
<dbReference type="EMBL" id="MSFL01000018">
    <property type="protein sequence ID" value="PWY77504.1"/>
    <property type="molecule type" value="Genomic_DNA"/>
</dbReference>
<dbReference type="Proteomes" id="UP000247233">
    <property type="component" value="Unassembled WGS sequence"/>
</dbReference>
<keyword evidence="2" id="KW-1185">Reference proteome</keyword>
<reference evidence="1 2" key="1">
    <citation type="submission" date="2016-12" db="EMBL/GenBank/DDBJ databases">
        <title>The genomes of Aspergillus section Nigri reveals drivers in fungal speciation.</title>
        <authorList>
            <consortium name="DOE Joint Genome Institute"/>
            <person name="Vesth T.C."/>
            <person name="Nybo J."/>
            <person name="Theobald S."/>
            <person name="Brandl J."/>
            <person name="Frisvad J.C."/>
            <person name="Nielsen K.F."/>
            <person name="Lyhne E.K."/>
            <person name="Kogle M.E."/>
            <person name="Kuo A."/>
            <person name="Riley R."/>
            <person name="Clum A."/>
            <person name="Nolan M."/>
            <person name="Lipzen A."/>
            <person name="Salamov A."/>
            <person name="Henrissat B."/>
            <person name="Wiebenga A."/>
            <person name="De Vries R.P."/>
            <person name="Grigoriev I.V."/>
            <person name="Mortensen U.H."/>
            <person name="Andersen M.R."/>
            <person name="Baker S.E."/>
        </authorList>
    </citation>
    <scope>NUCLEOTIDE SEQUENCE [LARGE SCALE GENOMIC DNA]</scope>
    <source>
        <strain evidence="1 2">CBS 117.55</strain>
    </source>
</reference>
<dbReference type="VEuPathDB" id="FungiDB:BO70DRAFT_397790"/>
<protein>
    <submittedName>
        <fullName evidence="1">Uncharacterized protein</fullName>
    </submittedName>
</protein>
<dbReference type="AlphaFoldDB" id="A0A317VT11"/>
<dbReference type="GeneID" id="37068972"/>
<sequence>MATVPNQIWTEVRVYPLTAAKQLREALMQYHDAIKTDNKATLIWNPTDDIILIINCYCAPVENPSVFQPFYSIPHLTNFVPPGVRTIYDLVQIIASMNEAEPTVHEFRTMSSRHSVAVYEAIEKAHAEQAELLKVVEGLALTSVIQSRLSLAMNQTLKHGGSTLGLEPVGQQCTSLYGGVSALQVFELCGAGSGSLGALRGGECAAVEGGCAEYDLEGVFRSLQNGGWLLSKS</sequence>
<proteinExistence type="predicted"/>
<comment type="caution">
    <text evidence="1">The sequence shown here is derived from an EMBL/GenBank/DDBJ whole genome shotgun (WGS) entry which is preliminary data.</text>
</comment>
<gene>
    <name evidence="1" type="ORF">BO70DRAFT_397790</name>
</gene>
<dbReference type="RefSeq" id="XP_025398077.1">
    <property type="nucleotide sequence ID" value="XM_025546735.1"/>
</dbReference>
<accession>A0A317VT11</accession>
<dbReference type="OrthoDB" id="2151789at2759"/>
<organism evidence="1 2">
    <name type="scientific">Aspergillus heteromorphus CBS 117.55</name>
    <dbReference type="NCBI Taxonomy" id="1448321"/>
    <lineage>
        <taxon>Eukaryota</taxon>
        <taxon>Fungi</taxon>
        <taxon>Dikarya</taxon>
        <taxon>Ascomycota</taxon>
        <taxon>Pezizomycotina</taxon>
        <taxon>Eurotiomycetes</taxon>
        <taxon>Eurotiomycetidae</taxon>
        <taxon>Eurotiales</taxon>
        <taxon>Aspergillaceae</taxon>
        <taxon>Aspergillus</taxon>
        <taxon>Aspergillus subgen. Circumdati</taxon>
    </lineage>
</organism>
<dbReference type="STRING" id="1448321.A0A317VT11"/>